<dbReference type="InterPro" id="IPR023116">
    <property type="entry name" value="Phosphonoacetate_hydro_insert"/>
</dbReference>
<evidence type="ECO:0000313" key="2">
    <source>
        <dbReference type="Proteomes" id="UP001050975"/>
    </source>
</evidence>
<accession>A0AAV3X1G7</accession>
<proteinExistence type="predicted"/>
<dbReference type="AlphaFoldDB" id="A0AAV3X1G7"/>
<sequence length="477" mass="53662">MKNTAIKSDWHKTVVLNVVGLTPSLLGEHMPFLSRWASQGKVSSIKPVLPAVTCSVQATYLTGESPDRHGIVGNGWYFQDECEVKFWRQSNQLVQAPKIWETAKLIAPNFTCANLFWWYNMYSTADISVTPKPMYPADGRKIPDIYTQPANLRSQLQNRLGTFPLFEFWGPKTSIRSSAWIAQSAKIVEELHNPTLTLIYIPHLDYCLQRLGTDQKANATDLKQVDEICQDLIQFYCARGAQVIVLSEYGITPVSRPVSLNRVLREYGYLTVREELGRELLDAGASIAFAVADHQIAHIYVNDKDKISLVRQLLENVPGVELVLGEKEKAAYHLNHPRAGDLVTVAASNAWFTYYYWLEEKKAPDFARTVDIHRKPGYDPAELFIDPAIRFPALKVASLLLKKQFGFRTLLDIIPLDASLVKGSHGRIPSSPDVSPLVITHQTNLLPSSTLQATDIRDMILSHLCSYHAVPQLLPNR</sequence>
<dbReference type="SUPFAM" id="SSF53649">
    <property type="entry name" value="Alkaline phosphatase-like"/>
    <property type="match status" value="1"/>
</dbReference>
<name>A0AAV3X1G7_9CYAN</name>
<dbReference type="EMBL" id="BLAY01000007">
    <property type="protein sequence ID" value="GET36008.1"/>
    <property type="molecule type" value="Genomic_DNA"/>
</dbReference>
<gene>
    <name evidence="1" type="ORF">MiSe_07560</name>
</gene>
<comment type="caution">
    <text evidence="1">The sequence shown here is derived from an EMBL/GenBank/DDBJ whole genome shotgun (WGS) entry which is preliminary data.</text>
</comment>
<dbReference type="RefSeq" id="WP_226575013.1">
    <property type="nucleotide sequence ID" value="NZ_BLAY01000007.1"/>
</dbReference>
<dbReference type="Gene3D" id="3.30.1360.110">
    <property type="entry name" value="Domain 2, Phosphonoacetate Hydrolase"/>
    <property type="match status" value="1"/>
</dbReference>
<dbReference type="CDD" id="cd16018">
    <property type="entry name" value="Enpp"/>
    <property type="match status" value="1"/>
</dbReference>
<dbReference type="InterPro" id="IPR017850">
    <property type="entry name" value="Alkaline_phosphatase_core_sf"/>
</dbReference>
<evidence type="ECO:0000313" key="1">
    <source>
        <dbReference type="EMBL" id="GET36008.1"/>
    </source>
</evidence>
<keyword evidence="2" id="KW-1185">Reference proteome</keyword>
<dbReference type="Proteomes" id="UP001050975">
    <property type="component" value="Unassembled WGS sequence"/>
</dbReference>
<dbReference type="Gene3D" id="3.40.720.10">
    <property type="entry name" value="Alkaline Phosphatase, subunit A"/>
    <property type="match status" value="1"/>
</dbReference>
<reference evidence="1" key="1">
    <citation type="submission" date="2019-10" db="EMBL/GenBank/DDBJ databases">
        <title>Draft genome sequece of Microseira wollei NIES-4236.</title>
        <authorList>
            <person name="Yamaguchi H."/>
            <person name="Suzuki S."/>
            <person name="Kawachi M."/>
        </authorList>
    </citation>
    <scope>NUCLEOTIDE SEQUENCE</scope>
    <source>
        <strain evidence="1">NIES-4236</strain>
    </source>
</reference>
<dbReference type="Pfam" id="PF01663">
    <property type="entry name" value="Phosphodiest"/>
    <property type="match status" value="1"/>
</dbReference>
<protein>
    <submittedName>
        <fullName evidence="1">Type I phosphodiesterase/nucleotide pyrophosphatase</fullName>
    </submittedName>
</protein>
<dbReference type="PANTHER" id="PTHR10151">
    <property type="entry name" value="ECTONUCLEOTIDE PYROPHOSPHATASE/PHOSPHODIESTERASE"/>
    <property type="match status" value="1"/>
</dbReference>
<organism evidence="1 2">
    <name type="scientific">Microseira wollei NIES-4236</name>
    <dbReference type="NCBI Taxonomy" id="2530354"/>
    <lineage>
        <taxon>Bacteria</taxon>
        <taxon>Bacillati</taxon>
        <taxon>Cyanobacteriota</taxon>
        <taxon>Cyanophyceae</taxon>
        <taxon>Oscillatoriophycideae</taxon>
        <taxon>Aerosakkonematales</taxon>
        <taxon>Aerosakkonemataceae</taxon>
        <taxon>Microseira</taxon>
    </lineage>
</organism>
<dbReference type="GO" id="GO:0016787">
    <property type="term" value="F:hydrolase activity"/>
    <property type="evidence" value="ECO:0007669"/>
    <property type="project" value="UniProtKB-ARBA"/>
</dbReference>
<dbReference type="InterPro" id="IPR002591">
    <property type="entry name" value="Phosphodiest/P_Trfase"/>
</dbReference>
<dbReference type="PANTHER" id="PTHR10151:SF120">
    <property type="entry name" value="BIS(5'-ADENOSYL)-TRIPHOSPHATASE"/>
    <property type="match status" value="1"/>
</dbReference>